<name>A0A1G9K0K8_9ACTN</name>
<feature type="region of interest" description="Disordered" evidence="1">
    <location>
        <begin position="170"/>
        <end position="189"/>
    </location>
</feature>
<dbReference type="Proteomes" id="UP000199155">
    <property type="component" value="Unassembled WGS sequence"/>
</dbReference>
<evidence type="ECO:0000313" key="2">
    <source>
        <dbReference type="EMBL" id="SDL42845.1"/>
    </source>
</evidence>
<feature type="region of interest" description="Disordered" evidence="1">
    <location>
        <begin position="219"/>
        <end position="244"/>
    </location>
</feature>
<evidence type="ECO:0000313" key="3">
    <source>
        <dbReference type="Proteomes" id="UP000199155"/>
    </source>
</evidence>
<organism evidence="2 3">
    <name type="scientific">Streptomyces indicus</name>
    <dbReference type="NCBI Taxonomy" id="417292"/>
    <lineage>
        <taxon>Bacteria</taxon>
        <taxon>Bacillati</taxon>
        <taxon>Actinomycetota</taxon>
        <taxon>Actinomycetes</taxon>
        <taxon>Kitasatosporales</taxon>
        <taxon>Streptomycetaceae</taxon>
        <taxon>Streptomyces</taxon>
    </lineage>
</organism>
<gene>
    <name evidence="2" type="ORF">SAMN05421806_1397</name>
</gene>
<dbReference type="EMBL" id="FNFF01000039">
    <property type="protein sequence ID" value="SDL42845.1"/>
    <property type="molecule type" value="Genomic_DNA"/>
</dbReference>
<dbReference type="AlphaFoldDB" id="A0A1G9K0K8"/>
<protein>
    <submittedName>
        <fullName evidence="2">Uncharacterized protein</fullName>
    </submittedName>
</protein>
<proteinExistence type="predicted"/>
<dbReference type="STRING" id="417292.SAMN05421806_1397"/>
<sequence>MEDIGAFVEPCGHGPGVLECVDRPLDFVSALVDRLVETGRPTAPAPAGLAVGSLVLRFGDGVLDLTSPEVASVSPGGIRLVSAEVVGPSPGTPTVRPGATRMRSMTGMNCGASPHWPGVMSMASGRRPPSPARWILHVRPPRERPNPSSGRCCRGVRLFPAATGPSCGLRRRVDGPGRRSSRCSPSTSRCELPRRHRPGRLRRVCPRCRPLTSVYAARTQSSTYRSVRADPAMAPRSGSDTGSR</sequence>
<accession>A0A1G9K0K8</accession>
<evidence type="ECO:0000256" key="1">
    <source>
        <dbReference type="SAM" id="MobiDB-lite"/>
    </source>
</evidence>
<keyword evidence="3" id="KW-1185">Reference proteome</keyword>
<reference evidence="2 3" key="1">
    <citation type="submission" date="2016-10" db="EMBL/GenBank/DDBJ databases">
        <authorList>
            <person name="de Groot N.N."/>
        </authorList>
    </citation>
    <scope>NUCLEOTIDE SEQUENCE [LARGE SCALE GENOMIC DNA]</scope>
    <source>
        <strain evidence="2 3">CGMCC 4.5727</strain>
    </source>
</reference>